<dbReference type="Pfam" id="PF06224">
    <property type="entry name" value="AlkZ-like"/>
    <property type="match status" value="1"/>
</dbReference>
<keyword evidence="2" id="KW-1185">Reference proteome</keyword>
<dbReference type="GO" id="GO:0003677">
    <property type="term" value="F:DNA binding"/>
    <property type="evidence" value="ECO:0007669"/>
    <property type="project" value="UniProtKB-KW"/>
</dbReference>
<organism evidence="1 2">
    <name type="scientific">Flavimobilis soli</name>
    <dbReference type="NCBI Taxonomy" id="442709"/>
    <lineage>
        <taxon>Bacteria</taxon>
        <taxon>Bacillati</taxon>
        <taxon>Actinomycetota</taxon>
        <taxon>Actinomycetes</taxon>
        <taxon>Micrococcales</taxon>
        <taxon>Jonesiaceae</taxon>
        <taxon>Flavimobilis</taxon>
    </lineage>
</organism>
<evidence type="ECO:0000313" key="2">
    <source>
        <dbReference type="Proteomes" id="UP000221394"/>
    </source>
</evidence>
<evidence type="ECO:0000313" key="1">
    <source>
        <dbReference type="EMBL" id="PFG37548.1"/>
    </source>
</evidence>
<dbReference type="OrthoDB" id="9148135at2"/>
<dbReference type="InterPro" id="IPR009351">
    <property type="entry name" value="AlkZ-like"/>
</dbReference>
<dbReference type="PANTHER" id="PTHR38479:SF2">
    <property type="entry name" value="WINGED HELIX DNA-BINDING DOMAIN-CONTAINING PROTEIN"/>
    <property type="match status" value="1"/>
</dbReference>
<reference evidence="1 2" key="1">
    <citation type="submission" date="2017-10" db="EMBL/GenBank/DDBJ databases">
        <title>Sequencing the genomes of 1000 actinobacteria strains.</title>
        <authorList>
            <person name="Klenk H.-P."/>
        </authorList>
    </citation>
    <scope>NUCLEOTIDE SEQUENCE [LARGE SCALE GENOMIC DNA]</scope>
    <source>
        <strain evidence="1 2">DSM 21574</strain>
    </source>
</reference>
<dbReference type="AlphaFoldDB" id="A0A2A9EF41"/>
<dbReference type="Proteomes" id="UP000221394">
    <property type="component" value="Unassembled WGS sequence"/>
</dbReference>
<keyword evidence="1" id="KW-0238">DNA-binding</keyword>
<dbReference type="EMBL" id="PDJH01000001">
    <property type="protein sequence ID" value="PFG37548.1"/>
    <property type="molecule type" value="Genomic_DNA"/>
</dbReference>
<sequence>MGNVTLTRADVMRLRVTRHQLDRVPGDAQNPRDVDILDLGVPDTGTPAGAWALANRGAPPAGPDELARVWTLRGTPHLYRRSDLARVSVATAPFSEADAAKRVLAAAKPLRDAGIPVLDALTIVARHLREIARDPVPKGEASTRLSAMVGDPYLHDCQGCGARHVYELPFRLAASQAGLELRPDTSPPELRRVPGLEPAMFGHLAGEATPRFDVVRGYLRFYGPASPAQVAAFLEAPVREVRAAWPQDTIPVTVQGVAEEGVEILAEDEAAVGRARRGDAPSGVRLLGPGDPFLMARDRELLVTDAHARKDLWRSIGRPGAVLADGEIVGSWRSEVSGRHLDVTVRPWGPWRTSLGHLVEEQAQLLAAHRGATDVRLAVEGDRTAVAV</sequence>
<accession>A0A2A9EF41</accession>
<gene>
    <name evidence="1" type="ORF">ATL41_2315</name>
</gene>
<name>A0A2A9EF41_9MICO</name>
<dbReference type="PANTHER" id="PTHR38479">
    <property type="entry name" value="LMO0824 PROTEIN"/>
    <property type="match status" value="1"/>
</dbReference>
<comment type="caution">
    <text evidence="1">The sequence shown here is derived from an EMBL/GenBank/DDBJ whole genome shotgun (WGS) entry which is preliminary data.</text>
</comment>
<dbReference type="RefSeq" id="WP_098458581.1">
    <property type="nucleotide sequence ID" value="NZ_PDJH01000001.1"/>
</dbReference>
<proteinExistence type="predicted"/>
<protein>
    <submittedName>
        <fullName evidence="1">Winged helix DNA-binding protein</fullName>
    </submittedName>
</protein>